<reference evidence="2 3" key="1">
    <citation type="submission" date="2020-03" db="EMBL/GenBank/DDBJ databases">
        <title>Whole genome shotgun sequence of Phytohabitans suffuscus NBRC 105367.</title>
        <authorList>
            <person name="Komaki H."/>
            <person name="Tamura T."/>
        </authorList>
    </citation>
    <scope>NUCLEOTIDE SEQUENCE [LARGE SCALE GENOMIC DNA]</scope>
    <source>
        <strain evidence="2 3">NBRC 105367</strain>
    </source>
</reference>
<gene>
    <name evidence="2" type="ORF">Psuf_033990</name>
</gene>
<dbReference type="InterPro" id="IPR036890">
    <property type="entry name" value="HATPase_C_sf"/>
</dbReference>
<dbReference type="SUPFAM" id="SSF55874">
    <property type="entry name" value="ATPase domain of HSP90 chaperone/DNA topoisomerase II/histidine kinase"/>
    <property type="match status" value="1"/>
</dbReference>
<protein>
    <recommendedName>
        <fullName evidence="4">Histidine kinase/HSP90-like ATPase domain-containing protein</fullName>
    </recommendedName>
</protein>
<organism evidence="2 3">
    <name type="scientific">Phytohabitans suffuscus</name>
    <dbReference type="NCBI Taxonomy" id="624315"/>
    <lineage>
        <taxon>Bacteria</taxon>
        <taxon>Bacillati</taxon>
        <taxon>Actinomycetota</taxon>
        <taxon>Actinomycetes</taxon>
        <taxon>Micromonosporales</taxon>
        <taxon>Micromonosporaceae</taxon>
    </lineage>
</organism>
<reference evidence="2 3" key="2">
    <citation type="submission" date="2020-03" db="EMBL/GenBank/DDBJ databases">
        <authorList>
            <person name="Ichikawa N."/>
            <person name="Kimura A."/>
            <person name="Kitahashi Y."/>
            <person name="Uohara A."/>
        </authorList>
    </citation>
    <scope>NUCLEOTIDE SEQUENCE [LARGE SCALE GENOMIC DNA]</scope>
    <source>
        <strain evidence="2 3">NBRC 105367</strain>
    </source>
</reference>
<evidence type="ECO:0000256" key="1">
    <source>
        <dbReference type="SAM" id="MobiDB-lite"/>
    </source>
</evidence>
<dbReference type="AlphaFoldDB" id="A0A6F8YJ26"/>
<accession>A0A6F8YJ26</accession>
<proteinExistence type="predicted"/>
<evidence type="ECO:0000313" key="2">
    <source>
        <dbReference type="EMBL" id="BCB86086.1"/>
    </source>
</evidence>
<sequence length="778" mass="86334">MKITPSARILRMLGEIDFDPWRCIAELVDNSFDDFTEIVRTETPWAGGFKVSVSLPSGGGGLAHAEVAITDTGRGMSYERLERAVRAGWSSNDRFDKLGLFGMGFNVSTARLGKRTRVLTTRPGDPEWIGVEIDLDRIDDDFEADDITAPKSDPNEHGTRIEISRLHPDRAAWLRSNAASLRATLGRTYAWLLENRPFELWVQGQRVKPRRHCRWGDDRHVVYGAGASSEKIPAYVEIDQRFEPAEACADCGNWQRPEKGVCDQCGGENLAPRERRIYGWLGIQRHLDRREFGIDFLRNGRKILQWDKQLFNWQNPHDPLGAVDTEYPIELANQGGRIIGEIHLDHVPVTYQKDAFEYSDRSWRAAVDFLRGDGPLQPEKAKRAGYPENTSPLGRLFKGYRRNAAGARCLVPGDGTGPIHEETRRWAQRFHADDPDYQTDQRWWDAVVYHDEQGKRTKLEKAQRGAATEPDEAAVLEALGAGPVDTTGDAAGPDERGDAKPASPAKETTQDRLARYVADSTVIPDLTRDFGLPRLGNLRVETRGMTTVGLRDDNDQPTPILLVQGAGGTATAFVDPNHEVFTKLGVEVAELLLVEVAAVLKIRAESDLTHSQLVASLRAACLPDSALDIDVVSVQARELMSDVRRLMAAKIEQDVGRAFQYLTPDELTATENEMIANGQVALTDDLGKSSDFLLFVPPLFTVKLLEAWPEALMDGQVFAGPYSSVSSPSARRLSLARVAGYLNDIATLLTFRADPGPLQLQRTRLSIKLLADELAAEA</sequence>
<dbReference type="RefSeq" id="WP_173157973.1">
    <property type="nucleotide sequence ID" value="NZ_AP022871.1"/>
</dbReference>
<keyword evidence="3" id="KW-1185">Reference proteome</keyword>
<dbReference type="KEGG" id="psuu:Psuf_033990"/>
<dbReference type="Proteomes" id="UP000503011">
    <property type="component" value="Chromosome"/>
</dbReference>
<evidence type="ECO:0000313" key="3">
    <source>
        <dbReference type="Proteomes" id="UP000503011"/>
    </source>
</evidence>
<dbReference type="EMBL" id="AP022871">
    <property type="protein sequence ID" value="BCB86086.1"/>
    <property type="molecule type" value="Genomic_DNA"/>
</dbReference>
<dbReference type="Pfam" id="PF13589">
    <property type="entry name" value="HATPase_c_3"/>
    <property type="match status" value="1"/>
</dbReference>
<name>A0A6F8YJ26_9ACTN</name>
<dbReference type="Gene3D" id="3.30.565.10">
    <property type="entry name" value="Histidine kinase-like ATPase, C-terminal domain"/>
    <property type="match status" value="1"/>
</dbReference>
<feature type="region of interest" description="Disordered" evidence="1">
    <location>
        <begin position="481"/>
        <end position="511"/>
    </location>
</feature>
<evidence type="ECO:0008006" key="4">
    <source>
        <dbReference type="Google" id="ProtNLM"/>
    </source>
</evidence>